<gene>
    <name evidence="2" type="ORF">NPX13_g6025</name>
</gene>
<name>A0A9W8NCX7_9PEZI</name>
<reference evidence="2" key="1">
    <citation type="submission" date="2022-07" db="EMBL/GenBank/DDBJ databases">
        <title>Genome Sequence of Xylaria arbuscula.</title>
        <authorList>
            <person name="Buettner E."/>
        </authorList>
    </citation>
    <scope>NUCLEOTIDE SEQUENCE</scope>
    <source>
        <strain evidence="2">VT107</strain>
    </source>
</reference>
<dbReference type="AlphaFoldDB" id="A0A9W8NCX7"/>
<accession>A0A9W8NCX7</accession>
<feature type="compositionally biased region" description="Basic and acidic residues" evidence="1">
    <location>
        <begin position="72"/>
        <end position="82"/>
    </location>
</feature>
<evidence type="ECO:0000313" key="2">
    <source>
        <dbReference type="EMBL" id="KAJ3569611.1"/>
    </source>
</evidence>
<feature type="compositionally biased region" description="Polar residues" evidence="1">
    <location>
        <begin position="45"/>
        <end position="61"/>
    </location>
</feature>
<evidence type="ECO:0000256" key="1">
    <source>
        <dbReference type="SAM" id="MobiDB-lite"/>
    </source>
</evidence>
<comment type="caution">
    <text evidence="2">The sequence shown here is derived from an EMBL/GenBank/DDBJ whole genome shotgun (WGS) entry which is preliminary data.</text>
</comment>
<evidence type="ECO:0000313" key="3">
    <source>
        <dbReference type="Proteomes" id="UP001148614"/>
    </source>
</evidence>
<sequence length="82" mass="8979">MKPGGYTQPPKGPRAQRTNETRLADNSVLVDGSMGFNDAMDVEDSNQGLYSDNLVSTNQPKGGNSSNNNGGYRRDRNFRQGR</sequence>
<organism evidence="2 3">
    <name type="scientific">Xylaria arbuscula</name>
    <dbReference type="NCBI Taxonomy" id="114810"/>
    <lineage>
        <taxon>Eukaryota</taxon>
        <taxon>Fungi</taxon>
        <taxon>Dikarya</taxon>
        <taxon>Ascomycota</taxon>
        <taxon>Pezizomycotina</taxon>
        <taxon>Sordariomycetes</taxon>
        <taxon>Xylariomycetidae</taxon>
        <taxon>Xylariales</taxon>
        <taxon>Xylariaceae</taxon>
        <taxon>Xylaria</taxon>
    </lineage>
</organism>
<dbReference type="Proteomes" id="UP001148614">
    <property type="component" value="Unassembled WGS sequence"/>
</dbReference>
<dbReference type="VEuPathDB" id="FungiDB:F4678DRAFT_416354"/>
<proteinExistence type="predicted"/>
<protein>
    <submittedName>
        <fullName evidence="2">Uncharacterized protein</fullName>
    </submittedName>
</protein>
<keyword evidence="3" id="KW-1185">Reference proteome</keyword>
<dbReference type="EMBL" id="JANPWZ010001017">
    <property type="protein sequence ID" value="KAJ3569611.1"/>
    <property type="molecule type" value="Genomic_DNA"/>
</dbReference>
<feature type="region of interest" description="Disordered" evidence="1">
    <location>
        <begin position="1"/>
        <end position="82"/>
    </location>
</feature>
<feature type="compositionally biased region" description="Low complexity" evidence="1">
    <location>
        <begin position="62"/>
        <end position="71"/>
    </location>
</feature>